<dbReference type="InterPro" id="IPR000757">
    <property type="entry name" value="Beta-glucanase-like"/>
</dbReference>
<name>A0A7I7T7X1_9MYCO</name>
<dbReference type="Pfam" id="PF00722">
    <property type="entry name" value="Glyco_hydro_16"/>
    <property type="match status" value="1"/>
</dbReference>
<evidence type="ECO:0000256" key="1">
    <source>
        <dbReference type="SAM" id="SignalP"/>
    </source>
</evidence>
<dbReference type="EMBL" id="AP022596">
    <property type="protein sequence ID" value="BBY65362.1"/>
    <property type="molecule type" value="Genomic_DNA"/>
</dbReference>
<keyword evidence="1" id="KW-0732">Signal</keyword>
<dbReference type="PROSITE" id="PS51762">
    <property type="entry name" value="GH16_2"/>
    <property type="match status" value="1"/>
</dbReference>
<proteinExistence type="predicted"/>
<gene>
    <name evidence="3" type="ORF">MHEL_36050</name>
</gene>
<dbReference type="InterPro" id="IPR013320">
    <property type="entry name" value="ConA-like_dom_sf"/>
</dbReference>
<dbReference type="CDD" id="cd00413">
    <property type="entry name" value="Glyco_hydrolase_16"/>
    <property type="match status" value="1"/>
</dbReference>
<evidence type="ECO:0000313" key="4">
    <source>
        <dbReference type="Proteomes" id="UP000467148"/>
    </source>
</evidence>
<dbReference type="PANTHER" id="PTHR10963:SF24">
    <property type="entry name" value="GLYCOSIDASE C21B10.07-RELATED"/>
    <property type="match status" value="1"/>
</dbReference>
<protein>
    <recommendedName>
        <fullName evidence="2">GH16 domain-containing protein</fullName>
    </recommendedName>
</protein>
<evidence type="ECO:0000313" key="3">
    <source>
        <dbReference type="EMBL" id="BBY65362.1"/>
    </source>
</evidence>
<dbReference type="AlphaFoldDB" id="A0A7I7T7X1"/>
<dbReference type="Pfam" id="PF16841">
    <property type="entry name" value="CBM60"/>
    <property type="match status" value="1"/>
</dbReference>
<accession>A0A7I7T7X1</accession>
<dbReference type="GO" id="GO:0004553">
    <property type="term" value="F:hydrolase activity, hydrolyzing O-glycosyl compounds"/>
    <property type="evidence" value="ECO:0007669"/>
    <property type="project" value="InterPro"/>
</dbReference>
<dbReference type="PANTHER" id="PTHR10963">
    <property type="entry name" value="GLYCOSYL HYDROLASE-RELATED"/>
    <property type="match status" value="1"/>
</dbReference>
<sequence length="408" mass="43563">MFRSCSAIVSAVAVVWGAVLVVVAPSAHAAEATAIDADSMTLTAGKGTTVYSDAKASGGRAIALTGAVTIASTLTIPDSVRVVVRAKGRPCFGAPVGRVSVDGVNIGTSPVTASTWTDYTATAPIAAGSHTIGVSFINPLWFGCSRVLYVDTISIVAATVSTSPDTLTTAPVGNLPGWTHIFADDFTRDAALGSWANPSDPTKVVYVGSGGQRWLTYPQTFTDTYQHRPYRADQVLSVSNGTLNFFLHNVDGKPAGANPSPVLPDGTQYQTYGRYSARLKVDTPTLSEYHIAFLLWPKSELWPNDGEIDFPEGALSSTSHAYAHYARSTGGQDGVDTGVSFTDWHVYTLEWLPGHVRFYLDDDLVLDSTKYVPSKPMRWQLQTETDGNGTNTGHLLVDWVSIWSYAGG</sequence>
<organism evidence="3 4">
    <name type="scientific">Mycolicibacterium helvum</name>
    <dbReference type="NCBI Taxonomy" id="1534349"/>
    <lineage>
        <taxon>Bacteria</taxon>
        <taxon>Bacillati</taxon>
        <taxon>Actinomycetota</taxon>
        <taxon>Actinomycetes</taxon>
        <taxon>Mycobacteriales</taxon>
        <taxon>Mycobacteriaceae</taxon>
        <taxon>Mycolicibacterium</taxon>
    </lineage>
</organism>
<dbReference type="SUPFAM" id="SSF49899">
    <property type="entry name" value="Concanavalin A-like lectins/glucanases"/>
    <property type="match status" value="1"/>
</dbReference>
<dbReference type="GO" id="GO:0009251">
    <property type="term" value="P:glucan catabolic process"/>
    <property type="evidence" value="ECO:0007669"/>
    <property type="project" value="TreeGrafter"/>
</dbReference>
<dbReference type="Proteomes" id="UP000467148">
    <property type="component" value="Chromosome"/>
</dbReference>
<evidence type="ECO:0000259" key="2">
    <source>
        <dbReference type="PROSITE" id="PS51762"/>
    </source>
</evidence>
<dbReference type="Gene3D" id="2.60.120.200">
    <property type="match status" value="1"/>
</dbReference>
<reference evidence="3 4" key="1">
    <citation type="journal article" date="2019" name="Emerg. Microbes Infect.">
        <title>Comprehensive subspecies identification of 175 nontuberculous mycobacteria species based on 7547 genomic profiles.</title>
        <authorList>
            <person name="Matsumoto Y."/>
            <person name="Kinjo T."/>
            <person name="Motooka D."/>
            <person name="Nabeya D."/>
            <person name="Jung N."/>
            <person name="Uechi K."/>
            <person name="Horii T."/>
            <person name="Iida T."/>
            <person name="Fujita J."/>
            <person name="Nakamura S."/>
        </authorList>
    </citation>
    <scope>NUCLEOTIDE SEQUENCE [LARGE SCALE GENOMIC DNA]</scope>
    <source>
        <strain evidence="3 4">JCM 30396</strain>
    </source>
</reference>
<feature type="chain" id="PRO_5029830121" description="GH16 domain-containing protein" evidence="1">
    <location>
        <begin position="30"/>
        <end position="408"/>
    </location>
</feature>
<dbReference type="InterPro" id="IPR031768">
    <property type="entry name" value="CBM60_xylan-bd"/>
</dbReference>
<dbReference type="InterPro" id="IPR050546">
    <property type="entry name" value="Glycosyl_Hydrlase_16"/>
</dbReference>
<dbReference type="KEGG" id="mhev:MHEL_36050"/>
<feature type="signal peptide" evidence="1">
    <location>
        <begin position="1"/>
        <end position="29"/>
    </location>
</feature>
<feature type="domain" description="GH16" evidence="2">
    <location>
        <begin position="193"/>
        <end position="408"/>
    </location>
</feature>
<keyword evidence="4" id="KW-1185">Reference proteome</keyword>
<dbReference type="RefSeq" id="WP_163749463.1">
    <property type="nucleotide sequence ID" value="NZ_AP022596.1"/>
</dbReference>
<dbReference type="Gene3D" id="2.60.60.40">
    <property type="match status" value="1"/>
</dbReference>